<dbReference type="InterPro" id="IPR036047">
    <property type="entry name" value="F-box-like_dom_sf"/>
</dbReference>
<keyword evidence="3" id="KW-1185">Reference proteome</keyword>
<dbReference type="Pfam" id="PF00646">
    <property type="entry name" value="F-box"/>
    <property type="match status" value="1"/>
</dbReference>
<dbReference type="Gene3D" id="3.80.10.10">
    <property type="entry name" value="Ribonuclease Inhibitor"/>
    <property type="match status" value="1"/>
</dbReference>
<evidence type="ECO:0000256" key="1">
    <source>
        <dbReference type="SAM" id="Phobius"/>
    </source>
</evidence>
<evidence type="ECO:0000259" key="2">
    <source>
        <dbReference type="PROSITE" id="PS50181"/>
    </source>
</evidence>
<dbReference type="InterPro" id="IPR032675">
    <property type="entry name" value="LRR_dom_sf"/>
</dbReference>
<dbReference type="InterPro" id="IPR053772">
    <property type="entry name" value="At1g61320/At1g61330-like"/>
</dbReference>
<keyword evidence="1" id="KW-0472">Membrane</keyword>
<keyword evidence="1" id="KW-0812">Transmembrane</keyword>
<dbReference type="PANTHER" id="PTHR34145:SF68">
    <property type="entry name" value="FBD DOMAIN-CONTAINING PROTEIN"/>
    <property type="match status" value="1"/>
</dbReference>
<organism evidence="3 4">
    <name type="scientific">Coffea arabica</name>
    <name type="common">Arabian coffee</name>
    <dbReference type="NCBI Taxonomy" id="13443"/>
    <lineage>
        <taxon>Eukaryota</taxon>
        <taxon>Viridiplantae</taxon>
        <taxon>Streptophyta</taxon>
        <taxon>Embryophyta</taxon>
        <taxon>Tracheophyta</taxon>
        <taxon>Spermatophyta</taxon>
        <taxon>Magnoliopsida</taxon>
        <taxon>eudicotyledons</taxon>
        <taxon>Gunneridae</taxon>
        <taxon>Pentapetalae</taxon>
        <taxon>asterids</taxon>
        <taxon>lamiids</taxon>
        <taxon>Gentianales</taxon>
        <taxon>Rubiaceae</taxon>
        <taxon>Ixoroideae</taxon>
        <taxon>Gardenieae complex</taxon>
        <taxon>Bertiereae - Coffeeae clade</taxon>
        <taxon>Coffeeae</taxon>
        <taxon>Coffea</taxon>
    </lineage>
</organism>
<dbReference type="GeneID" id="113727083"/>
<dbReference type="InterPro" id="IPR053781">
    <property type="entry name" value="F-box_AtFBL13-like"/>
</dbReference>
<reference evidence="4" key="1">
    <citation type="submission" date="2025-08" db="UniProtKB">
        <authorList>
            <consortium name="RefSeq"/>
        </authorList>
    </citation>
    <scope>IDENTIFICATION</scope>
    <source>
        <tissue evidence="4">Leaves</tissue>
    </source>
</reference>
<dbReference type="InterPro" id="IPR055357">
    <property type="entry name" value="LRR_At1g61320_AtMIF1"/>
</dbReference>
<dbReference type="SUPFAM" id="SSF52058">
    <property type="entry name" value="L domain-like"/>
    <property type="match status" value="1"/>
</dbReference>
<proteinExistence type="predicted"/>
<dbReference type="PANTHER" id="PTHR34145">
    <property type="entry name" value="OS02G0105600 PROTEIN"/>
    <property type="match status" value="1"/>
</dbReference>
<gene>
    <name evidence="4" type="primary">LOC113727083</name>
</gene>
<dbReference type="SMART" id="SM00256">
    <property type="entry name" value="FBOX"/>
    <property type="match status" value="1"/>
</dbReference>
<dbReference type="PROSITE" id="PS50181">
    <property type="entry name" value="FBOX"/>
    <property type="match status" value="1"/>
</dbReference>
<dbReference type="Gene3D" id="1.20.1280.50">
    <property type="match status" value="1"/>
</dbReference>
<dbReference type="Proteomes" id="UP001652660">
    <property type="component" value="Chromosome 2c"/>
</dbReference>
<feature type="transmembrane region" description="Helical" evidence="1">
    <location>
        <begin position="363"/>
        <end position="385"/>
    </location>
</feature>
<dbReference type="SUPFAM" id="SSF81383">
    <property type="entry name" value="F-box domain"/>
    <property type="match status" value="1"/>
</dbReference>
<dbReference type="CDD" id="cd22160">
    <property type="entry name" value="F-box_AtFBL13-like"/>
    <property type="match status" value="1"/>
</dbReference>
<name>A0ABM4WIR2_COFAR</name>
<protein>
    <submittedName>
        <fullName evidence="4">FBD-associated F-box protein At4g10400-like isoform X1</fullName>
    </submittedName>
</protein>
<keyword evidence="1" id="KW-1133">Transmembrane helix</keyword>
<sequence>MMTSPPPPPPLSRCNALELSTVTKRGKVRNLSIYLLLKVVLLSKRGKKHGLVAYGMDRLPDEILIVILSCLNLKEAVRTSIISRRWRYLWRFTSCSLELLNQWNGNPGTWVEPTVFLSWVDQVVKLHQGPSVDKFIVHCHGITDESPNRICDWIRFAMEKEVKVFELGISCHDFPDLNKFLSISREVKPSMDRIGLTSLTSLRLVHVNIKDEMIEYLLSSCRHLEHLCIKFDNYMKKLNVLSPSLKSLSIVYCRKLKSLTISAANLLSFVYGEASITPVLKLQLQNVPLLSELQLRGPHCGSFLFQHSEHSKYSQQLQRLVLNVPMLDVVSAPRYDHSLFGLPQLRCLKQLDLILHARAGESFLFFVLLTTACPFLSSLGVMMFYDWLASKEAIATGLRRYNRAKADLTAHGHPCLKVIKLINFAGYRSDFRFALALLQIAKSLEKIIIKPGPGFLGAERIATVRERAKQLEANLPQGAELLIVSDLQIGSGLRGL</sequence>
<feature type="domain" description="F-box" evidence="2">
    <location>
        <begin position="53"/>
        <end position="89"/>
    </location>
</feature>
<dbReference type="Pfam" id="PF23622">
    <property type="entry name" value="LRR_At1g61320_AtMIF1"/>
    <property type="match status" value="1"/>
</dbReference>
<dbReference type="RefSeq" id="XP_071931678.1">
    <property type="nucleotide sequence ID" value="XM_072075577.1"/>
</dbReference>
<evidence type="ECO:0000313" key="4">
    <source>
        <dbReference type="RefSeq" id="XP_071931678.1"/>
    </source>
</evidence>
<dbReference type="InterPro" id="IPR001810">
    <property type="entry name" value="F-box_dom"/>
</dbReference>
<accession>A0ABM4WIR2</accession>
<evidence type="ECO:0000313" key="3">
    <source>
        <dbReference type="Proteomes" id="UP001652660"/>
    </source>
</evidence>